<gene>
    <name evidence="3" type="ORF">M8523_13560</name>
</gene>
<dbReference type="Gene3D" id="3.90.550.10">
    <property type="entry name" value="Spore Coat Polysaccharide Biosynthesis Protein SpsA, Chain A"/>
    <property type="match status" value="1"/>
</dbReference>
<comment type="caution">
    <text evidence="3">The sequence shown here is derived from an EMBL/GenBank/DDBJ whole genome shotgun (WGS) entry which is preliminary data.</text>
</comment>
<feature type="transmembrane region" description="Helical" evidence="1">
    <location>
        <begin position="297"/>
        <end position="318"/>
    </location>
</feature>
<dbReference type="CDD" id="cd00761">
    <property type="entry name" value="Glyco_tranf_GTA_type"/>
    <property type="match status" value="1"/>
</dbReference>
<organism evidence="3 4">
    <name type="scientific">Lichenifustis flavocetrariae</name>
    <dbReference type="NCBI Taxonomy" id="2949735"/>
    <lineage>
        <taxon>Bacteria</taxon>
        <taxon>Pseudomonadati</taxon>
        <taxon>Pseudomonadota</taxon>
        <taxon>Alphaproteobacteria</taxon>
        <taxon>Hyphomicrobiales</taxon>
        <taxon>Lichenihabitantaceae</taxon>
        <taxon>Lichenifustis</taxon>
    </lineage>
</organism>
<proteinExistence type="predicted"/>
<keyword evidence="1" id="KW-1133">Transmembrane helix</keyword>
<reference evidence="3" key="1">
    <citation type="submission" date="2022-05" db="EMBL/GenBank/DDBJ databases">
        <authorList>
            <person name="Pankratov T."/>
        </authorList>
    </citation>
    <scope>NUCLEOTIDE SEQUENCE</scope>
    <source>
        <strain evidence="3">BP6-180914</strain>
    </source>
</reference>
<keyword evidence="1" id="KW-0472">Membrane</keyword>
<evidence type="ECO:0000259" key="2">
    <source>
        <dbReference type="Pfam" id="PF00535"/>
    </source>
</evidence>
<dbReference type="RefSeq" id="WP_282585417.1">
    <property type="nucleotide sequence ID" value="NZ_JAMOIM010000008.1"/>
</dbReference>
<dbReference type="Pfam" id="PF00535">
    <property type="entry name" value="Glycos_transf_2"/>
    <property type="match status" value="1"/>
</dbReference>
<dbReference type="AlphaFoldDB" id="A0AA42CN60"/>
<name>A0AA42CN60_9HYPH</name>
<dbReference type="SUPFAM" id="SSF53448">
    <property type="entry name" value="Nucleotide-diphospho-sugar transferases"/>
    <property type="match status" value="1"/>
</dbReference>
<protein>
    <submittedName>
        <fullName evidence="3">Glycosyltransferase family 2 protein</fullName>
    </submittedName>
</protein>
<keyword evidence="1" id="KW-0812">Transmembrane</keyword>
<evidence type="ECO:0000313" key="3">
    <source>
        <dbReference type="EMBL" id="MCW6509050.1"/>
    </source>
</evidence>
<keyword evidence="4" id="KW-1185">Reference proteome</keyword>
<dbReference type="PANTHER" id="PTHR22916">
    <property type="entry name" value="GLYCOSYLTRANSFERASE"/>
    <property type="match status" value="1"/>
</dbReference>
<dbReference type="InterPro" id="IPR029044">
    <property type="entry name" value="Nucleotide-diphossugar_trans"/>
</dbReference>
<dbReference type="Proteomes" id="UP001165667">
    <property type="component" value="Unassembled WGS sequence"/>
</dbReference>
<feature type="domain" description="Glycosyltransferase 2-like" evidence="2">
    <location>
        <begin position="9"/>
        <end position="107"/>
    </location>
</feature>
<dbReference type="PANTHER" id="PTHR22916:SF3">
    <property type="entry name" value="UDP-GLCNAC:BETAGAL BETA-1,3-N-ACETYLGLUCOSAMINYLTRANSFERASE-LIKE PROTEIN 1"/>
    <property type="match status" value="1"/>
</dbReference>
<dbReference type="GO" id="GO:0016758">
    <property type="term" value="F:hexosyltransferase activity"/>
    <property type="evidence" value="ECO:0007669"/>
    <property type="project" value="UniProtKB-ARBA"/>
</dbReference>
<accession>A0AA42CN60</accession>
<evidence type="ECO:0000313" key="4">
    <source>
        <dbReference type="Proteomes" id="UP001165667"/>
    </source>
</evidence>
<dbReference type="EMBL" id="JAMOIM010000008">
    <property type="protein sequence ID" value="MCW6509050.1"/>
    <property type="molecule type" value="Genomic_DNA"/>
</dbReference>
<sequence>MRDSTPLLSVIIPCYNYEAFVGRAIESVLLQRHTQCELLVVDDGSSDRSWNVIQGYGLERCYRVANSGAARACLYAFERSRAPFVLFLDADDELAPGSLEEIVSRLEPGISKLQFPLTPIDENGAILGPPVPQLDDFRDRDRLKREVARTGTYTSPPTSGNVFCRDVCTLLAEVDYEMSVDGVTLFAAPFLGEIVSVSKPLGFYRLHRHNYSQAGSRPTAHRFRIEAERFLARHEHLGRILARRNDAVKLRAAEGLFFYRERRLYQKILEGDRVAASEVLTLQWLAFGSPRPMPQRITMALFLGLCLILPGRLLGAVLDYRFRPGRRSAIGLLWSLLKGPRGVKRLLGPG</sequence>
<dbReference type="InterPro" id="IPR001173">
    <property type="entry name" value="Glyco_trans_2-like"/>
</dbReference>
<evidence type="ECO:0000256" key="1">
    <source>
        <dbReference type="SAM" id="Phobius"/>
    </source>
</evidence>